<sequence>MTLDLVADIASAMLLAAGSFFLVVGAFGLIRMPDVFTRLHATSVSDTLGAGLLILAMVIQAGLSLVTVKLLVILAVFFFTSPLASHALARAALSVGIEPQLTDPQGHRRRKELGLIGEFIGNQAREPGASRPSRRGAGGPRKPARKPGKR</sequence>
<keyword evidence="4" id="KW-1185">Reference proteome</keyword>
<organism evidence="3 4">
    <name type="scientific">Tepidamorphus gemmatus</name>
    <dbReference type="NCBI Taxonomy" id="747076"/>
    <lineage>
        <taxon>Bacteria</taxon>
        <taxon>Pseudomonadati</taxon>
        <taxon>Pseudomonadota</taxon>
        <taxon>Alphaproteobacteria</taxon>
        <taxon>Hyphomicrobiales</taxon>
        <taxon>Tepidamorphaceae</taxon>
        <taxon>Tepidamorphus</taxon>
    </lineage>
</organism>
<accession>A0A4R3LZF6</accession>
<dbReference type="NCBIfam" id="TIGR01300">
    <property type="entry name" value="CPA3_mnhG_phaG"/>
    <property type="match status" value="1"/>
</dbReference>
<keyword evidence="2" id="KW-0812">Transmembrane</keyword>
<protein>
    <submittedName>
        <fullName evidence="3">Multicomponent Na+:H+ antiporter subunit G</fullName>
    </submittedName>
</protein>
<dbReference type="EMBL" id="SMAK01000016">
    <property type="protein sequence ID" value="TCT04147.1"/>
    <property type="molecule type" value="Genomic_DNA"/>
</dbReference>
<proteinExistence type="predicted"/>
<keyword evidence="2" id="KW-1133">Transmembrane helix</keyword>
<evidence type="ECO:0000313" key="3">
    <source>
        <dbReference type="EMBL" id="TCT04147.1"/>
    </source>
</evidence>
<evidence type="ECO:0000256" key="1">
    <source>
        <dbReference type="SAM" id="MobiDB-lite"/>
    </source>
</evidence>
<gene>
    <name evidence="3" type="ORF">EDC22_11623</name>
</gene>
<feature type="transmembrane region" description="Helical" evidence="2">
    <location>
        <begin position="12"/>
        <end position="30"/>
    </location>
</feature>
<evidence type="ECO:0000256" key="2">
    <source>
        <dbReference type="SAM" id="Phobius"/>
    </source>
</evidence>
<dbReference type="PANTHER" id="PTHR34703:SF1">
    <property type="entry name" value="ANTIPORTER SUBUNIT MNHG2-RELATED"/>
    <property type="match status" value="1"/>
</dbReference>
<feature type="transmembrane region" description="Helical" evidence="2">
    <location>
        <begin position="50"/>
        <end position="80"/>
    </location>
</feature>
<dbReference type="RefSeq" id="WP_207903819.1">
    <property type="nucleotide sequence ID" value="NZ_SMAK01000016.1"/>
</dbReference>
<dbReference type="AlphaFoldDB" id="A0A4R3LZF6"/>
<keyword evidence="2" id="KW-0472">Membrane</keyword>
<dbReference type="Pfam" id="PF03334">
    <property type="entry name" value="PhaG_MnhG_YufB"/>
    <property type="match status" value="1"/>
</dbReference>
<feature type="region of interest" description="Disordered" evidence="1">
    <location>
        <begin position="119"/>
        <end position="150"/>
    </location>
</feature>
<dbReference type="Proteomes" id="UP000295678">
    <property type="component" value="Unassembled WGS sequence"/>
</dbReference>
<name>A0A4R3LZF6_9HYPH</name>
<comment type="caution">
    <text evidence="3">The sequence shown here is derived from an EMBL/GenBank/DDBJ whole genome shotgun (WGS) entry which is preliminary data.</text>
</comment>
<evidence type="ECO:0000313" key="4">
    <source>
        <dbReference type="Proteomes" id="UP000295678"/>
    </source>
</evidence>
<dbReference type="PANTHER" id="PTHR34703">
    <property type="entry name" value="ANTIPORTER SUBUNIT MNHG2-RELATED"/>
    <property type="match status" value="1"/>
</dbReference>
<dbReference type="InterPro" id="IPR005133">
    <property type="entry name" value="PhaG_MnhG_YufB"/>
</dbReference>
<dbReference type="GO" id="GO:0015385">
    <property type="term" value="F:sodium:proton antiporter activity"/>
    <property type="evidence" value="ECO:0007669"/>
    <property type="project" value="TreeGrafter"/>
</dbReference>
<reference evidence="3 4" key="1">
    <citation type="submission" date="2019-03" db="EMBL/GenBank/DDBJ databases">
        <title>Genomic Encyclopedia of Type Strains, Phase IV (KMG-IV): sequencing the most valuable type-strain genomes for metagenomic binning, comparative biology and taxonomic classification.</title>
        <authorList>
            <person name="Goeker M."/>
        </authorList>
    </citation>
    <scope>NUCLEOTIDE SEQUENCE [LARGE SCALE GENOMIC DNA]</scope>
    <source>
        <strain evidence="3 4">DSM 19345</strain>
    </source>
</reference>